<dbReference type="Proteomes" id="UP001629156">
    <property type="component" value="Unassembled WGS sequence"/>
</dbReference>
<name>A0ABW8Z2V7_9FLAO</name>
<comment type="caution">
    <text evidence="2">The sequence shown here is derived from an EMBL/GenBank/DDBJ whole genome shotgun (WGS) entry which is preliminary data.</text>
</comment>
<evidence type="ECO:0000256" key="1">
    <source>
        <dbReference type="SAM" id="SignalP"/>
    </source>
</evidence>
<evidence type="ECO:0000313" key="3">
    <source>
        <dbReference type="Proteomes" id="UP001629156"/>
    </source>
</evidence>
<dbReference type="EMBL" id="JBELPZ010000025">
    <property type="protein sequence ID" value="MFL9845940.1"/>
    <property type="molecule type" value="Genomic_DNA"/>
</dbReference>
<keyword evidence="3" id="KW-1185">Reference proteome</keyword>
<organism evidence="2 3">
    <name type="scientific">Flavobacterium rhizosphaerae</name>
    <dbReference type="NCBI Taxonomy" id="3163298"/>
    <lineage>
        <taxon>Bacteria</taxon>
        <taxon>Pseudomonadati</taxon>
        <taxon>Bacteroidota</taxon>
        <taxon>Flavobacteriia</taxon>
        <taxon>Flavobacteriales</taxon>
        <taxon>Flavobacteriaceae</taxon>
        <taxon>Flavobacterium</taxon>
    </lineage>
</organism>
<dbReference type="RefSeq" id="WP_408086218.1">
    <property type="nucleotide sequence ID" value="NZ_JBELPZ010000025.1"/>
</dbReference>
<evidence type="ECO:0000313" key="2">
    <source>
        <dbReference type="EMBL" id="MFL9845940.1"/>
    </source>
</evidence>
<protein>
    <recommendedName>
        <fullName evidence="4">Lipoprotein</fullName>
    </recommendedName>
</protein>
<feature type="signal peptide" evidence="1">
    <location>
        <begin position="1"/>
        <end position="18"/>
    </location>
</feature>
<evidence type="ECO:0008006" key="4">
    <source>
        <dbReference type="Google" id="ProtNLM"/>
    </source>
</evidence>
<accession>A0ABW8Z2V7</accession>
<keyword evidence="1" id="KW-0732">Signal</keyword>
<proteinExistence type="predicted"/>
<sequence length="75" mass="8183">MKKLFICLAILTLATFWACSSDDGSCIVCTYSQEGNNDNIDVCNKNGNAISDGYDTDTTYSAYIDSLENSGYICQ</sequence>
<feature type="chain" id="PRO_5047543294" description="Lipoprotein" evidence="1">
    <location>
        <begin position="19"/>
        <end position="75"/>
    </location>
</feature>
<reference evidence="2 3" key="1">
    <citation type="submission" date="2024-06" db="EMBL/GenBank/DDBJ databases">
        <authorList>
            <person name="Kaempfer P."/>
            <person name="Viver T."/>
        </authorList>
    </citation>
    <scope>NUCLEOTIDE SEQUENCE [LARGE SCALE GENOMIC DNA]</scope>
    <source>
        <strain evidence="2 3">ST-119</strain>
    </source>
</reference>
<gene>
    <name evidence="2" type="ORF">ABS766_16075</name>
</gene>